<name>A0A9D5AUI1_PEA</name>
<evidence type="ECO:0000313" key="2">
    <source>
        <dbReference type="EMBL" id="KAI5422378.1"/>
    </source>
</evidence>
<sequence length="287" mass="32184">MCKHTYVKLKGKGNAEEADVGDFQEDDVVGVEQDEVGNDVGGVESVEVGNNVGGVEQVKKGNVGGVEQVEEADGLSFDDSGDERALGLYDYFDVIENQVEEKEKKGRIKLAARKHKHTPKKVPIGVDNVGVSSGMDNEMEINYASDELGSSDHNDSDREKEPKYPRVWKAKQIVKALIEVAIPCRHVVATLGFRNQYPEDLVDDYYSKYTYDKGYGYNVSHINGQDIWSEVDMEDMFPPSHKRGPGRPKKLMRREPDEYSNKRKPKKTAIGQGQEQPREQTQTATQE</sequence>
<dbReference type="AlphaFoldDB" id="A0A9D5AUI1"/>
<evidence type="ECO:0000256" key="1">
    <source>
        <dbReference type="SAM" id="MobiDB-lite"/>
    </source>
</evidence>
<accession>A0A9D5AUI1</accession>
<keyword evidence="3" id="KW-1185">Reference proteome</keyword>
<reference evidence="2 3" key="1">
    <citation type="journal article" date="2022" name="Nat. Genet.">
        <title>Improved pea reference genome and pan-genome highlight genomic features and evolutionary characteristics.</title>
        <authorList>
            <person name="Yang T."/>
            <person name="Liu R."/>
            <person name="Luo Y."/>
            <person name="Hu S."/>
            <person name="Wang D."/>
            <person name="Wang C."/>
            <person name="Pandey M.K."/>
            <person name="Ge S."/>
            <person name="Xu Q."/>
            <person name="Li N."/>
            <person name="Li G."/>
            <person name="Huang Y."/>
            <person name="Saxena R.K."/>
            <person name="Ji Y."/>
            <person name="Li M."/>
            <person name="Yan X."/>
            <person name="He Y."/>
            <person name="Liu Y."/>
            <person name="Wang X."/>
            <person name="Xiang C."/>
            <person name="Varshney R.K."/>
            <person name="Ding H."/>
            <person name="Gao S."/>
            <person name="Zong X."/>
        </authorList>
    </citation>
    <scope>NUCLEOTIDE SEQUENCE [LARGE SCALE GENOMIC DNA]</scope>
    <source>
        <strain evidence="2 3">cv. Zhongwan 6</strain>
    </source>
</reference>
<organism evidence="2 3">
    <name type="scientific">Pisum sativum</name>
    <name type="common">Garden pea</name>
    <name type="synonym">Lathyrus oleraceus</name>
    <dbReference type="NCBI Taxonomy" id="3888"/>
    <lineage>
        <taxon>Eukaryota</taxon>
        <taxon>Viridiplantae</taxon>
        <taxon>Streptophyta</taxon>
        <taxon>Embryophyta</taxon>
        <taxon>Tracheophyta</taxon>
        <taxon>Spermatophyta</taxon>
        <taxon>Magnoliopsida</taxon>
        <taxon>eudicotyledons</taxon>
        <taxon>Gunneridae</taxon>
        <taxon>Pentapetalae</taxon>
        <taxon>rosids</taxon>
        <taxon>fabids</taxon>
        <taxon>Fabales</taxon>
        <taxon>Fabaceae</taxon>
        <taxon>Papilionoideae</taxon>
        <taxon>50 kb inversion clade</taxon>
        <taxon>NPAAA clade</taxon>
        <taxon>Hologalegina</taxon>
        <taxon>IRL clade</taxon>
        <taxon>Fabeae</taxon>
        <taxon>Lathyrus</taxon>
    </lineage>
</organism>
<protein>
    <submittedName>
        <fullName evidence="2">Uncharacterized protein</fullName>
    </submittedName>
</protein>
<feature type="compositionally biased region" description="Basic residues" evidence="1">
    <location>
        <begin position="240"/>
        <end position="252"/>
    </location>
</feature>
<feature type="compositionally biased region" description="Polar residues" evidence="1">
    <location>
        <begin position="271"/>
        <end position="287"/>
    </location>
</feature>
<comment type="caution">
    <text evidence="2">The sequence shown here is derived from an EMBL/GenBank/DDBJ whole genome shotgun (WGS) entry which is preliminary data.</text>
</comment>
<dbReference type="EMBL" id="JAMSHJ010000004">
    <property type="protein sequence ID" value="KAI5422378.1"/>
    <property type="molecule type" value="Genomic_DNA"/>
</dbReference>
<proteinExistence type="predicted"/>
<dbReference type="Gramene" id="Psat04G0572200-T1">
    <property type="protein sequence ID" value="KAI5422378.1"/>
    <property type="gene ID" value="KIW84_045722"/>
</dbReference>
<feature type="region of interest" description="Disordered" evidence="1">
    <location>
        <begin position="238"/>
        <end position="287"/>
    </location>
</feature>
<gene>
    <name evidence="2" type="ORF">KIW84_045722</name>
</gene>
<evidence type="ECO:0000313" key="3">
    <source>
        <dbReference type="Proteomes" id="UP001058974"/>
    </source>
</evidence>
<dbReference type="Proteomes" id="UP001058974">
    <property type="component" value="Chromosome 4"/>
</dbReference>